<keyword evidence="6" id="KW-0732">Signal</keyword>
<dbReference type="PRINTS" id="PR00723">
    <property type="entry name" value="SUBTILISIN"/>
</dbReference>
<feature type="active site" description="Charge relay system" evidence="11">
    <location>
        <position position="118"/>
    </location>
</feature>
<evidence type="ECO:0000259" key="15">
    <source>
        <dbReference type="Pfam" id="PF00082"/>
    </source>
</evidence>
<dbReference type="NCBIfam" id="TIGR03921">
    <property type="entry name" value="T7SS_mycosin"/>
    <property type="match status" value="1"/>
</dbReference>
<evidence type="ECO:0000256" key="2">
    <source>
        <dbReference type="ARBA" id="ARBA00011073"/>
    </source>
</evidence>
<dbReference type="AlphaFoldDB" id="A0A931N3V0"/>
<evidence type="ECO:0000256" key="7">
    <source>
        <dbReference type="ARBA" id="ARBA00022801"/>
    </source>
</evidence>
<dbReference type="InterPro" id="IPR015500">
    <property type="entry name" value="Peptidase_S8_subtilisin-rel"/>
</dbReference>
<reference evidence="16" key="1">
    <citation type="submission" date="2020-11" db="EMBL/GenBank/DDBJ databases">
        <title>Nocardia NEAU-351.nov., a novel actinomycete isolated from the cow dung.</title>
        <authorList>
            <person name="Zhang X."/>
        </authorList>
    </citation>
    <scope>NUCLEOTIDE SEQUENCE</scope>
    <source>
        <strain evidence="16">NEAU-351</strain>
    </source>
</reference>
<evidence type="ECO:0000256" key="14">
    <source>
        <dbReference type="SAM" id="Phobius"/>
    </source>
</evidence>
<comment type="caution">
    <text evidence="16">The sequence shown here is derived from an EMBL/GenBank/DDBJ whole genome shotgun (WGS) entry which is preliminary data.</text>
</comment>
<keyword evidence="8 11" id="KW-0720">Serine protease</keyword>
<keyword evidence="4 11" id="KW-0645">Protease</keyword>
<feature type="domain" description="Peptidase S8/S53" evidence="15">
    <location>
        <begin position="109"/>
        <end position="405"/>
    </location>
</feature>
<evidence type="ECO:0000256" key="5">
    <source>
        <dbReference type="ARBA" id="ARBA00022692"/>
    </source>
</evidence>
<feature type="transmembrane region" description="Helical" evidence="14">
    <location>
        <begin position="21"/>
        <end position="39"/>
    </location>
</feature>
<dbReference type="Proteomes" id="UP000655751">
    <property type="component" value="Unassembled WGS sequence"/>
</dbReference>
<dbReference type="SUPFAM" id="SSF52743">
    <property type="entry name" value="Subtilisin-like"/>
    <property type="match status" value="1"/>
</dbReference>
<feature type="active site" description="Charge relay system" evidence="11">
    <location>
        <position position="149"/>
    </location>
</feature>
<dbReference type="InterPro" id="IPR036852">
    <property type="entry name" value="Peptidase_S8/S53_dom_sf"/>
</dbReference>
<name>A0A931N3V0_9NOCA</name>
<evidence type="ECO:0000256" key="10">
    <source>
        <dbReference type="ARBA" id="ARBA00023136"/>
    </source>
</evidence>
<dbReference type="GO" id="GO:0005886">
    <property type="term" value="C:plasma membrane"/>
    <property type="evidence" value="ECO:0007669"/>
    <property type="project" value="UniProtKB-SubCell"/>
</dbReference>
<evidence type="ECO:0000256" key="4">
    <source>
        <dbReference type="ARBA" id="ARBA00022670"/>
    </source>
</evidence>
<dbReference type="PROSITE" id="PS00137">
    <property type="entry name" value="SUBTILASE_HIS"/>
    <property type="match status" value="1"/>
</dbReference>
<dbReference type="InterPro" id="IPR023828">
    <property type="entry name" value="Peptidase_S8_Ser-AS"/>
</dbReference>
<dbReference type="InterPro" id="IPR023834">
    <property type="entry name" value="T7SS_pept_S8A_mycosin"/>
</dbReference>
<evidence type="ECO:0000313" key="17">
    <source>
        <dbReference type="Proteomes" id="UP000655751"/>
    </source>
</evidence>
<organism evidence="16 17">
    <name type="scientific">Nocardia bovistercoris</name>
    <dbReference type="NCBI Taxonomy" id="2785916"/>
    <lineage>
        <taxon>Bacteria</taxon>
        <taxon>Bacillati</taxon>
        <taxon>Actinomycetota</taxon>
        <taxon>Actinomycetes</taxon>
        <taxon>Mycobacteriales</taxon>
        <taxon>Nocardiaceae</taxon>
        <taxon>Nocardia</taxon>
    </lineage>
</organism>
<keyword evidence="7 11" id="KW-0378">Hydrolase</keyword>
<evidence type="ECO:0000256" key="3">
    <source>
        <dbReference type="ARBA" id="ARBA00022475"/>
    </source>
</evidence>
<comment type="subcellular location">
    <subcellularLocation>
        <location evidence="1">Cell membrane</location>
        <topology evidence="1">Single-pass membrane protein</topology>
    </subcellularLocation>
</comment>
<keyword evidence="5 14" id="KW-0812">Transmembrane</keyword>
<evidence type="ECO:0000256" key="6">
    <source>
        <dbReference type="ARBA" id="ARBA00022729"/>
    </source>
</evidence>
<dbReference type="PANTHER" id="PTHR42884">
    <property type="entry name" value="PROPROTEIN CONVERTASE SUBTILISIN/KEXIN-RELATED"/>
    <property type="match status" value="1"/>
</dbReference>
<evidence type="ECO:0000256" key="9">
    <source>
        <dbReference type="ARBA" id="ARBA00022989"/>
    </source>
</evidence>
<dbReference type="PROSITE" id="PS00136">
    <property type="entry name" value="SUBTILASE_ASP"/>
    <property type="match status" value="1"/>
</dbReference>
<dbReference type="InterPro" id="IPR023827">
    <property type="entry name" value="Peptidase_S8_Asp-AS"/>
</dbReference>
<proteinExistence type="inferred from homology"/>
<evidence type="ECO:0000256" key="13">
    <source>
        <dbReference type="SAM" id="MobiDB-lite"/>
    </source>
</evidence>
<feature type="region of interest" description="Disordered" evidence="13">
    <location>
        <begin position="418"/>
        <end position="442"/>
    </location>
</feature>
<evidence type="ECO:0000256" key="12">
    <source>
        <dbReference type="RuleBase" id="RU003355"/>
    </source>
</evidence>
<dbReference type="GO" id="GO:0004252">
    <property type="term" value="F:serine-type endopeptidase activity"/>
    <property type="evidence" value="ECO:0007669"/>
    <property type="project" value="UniProtKB-UniRule"/>
</dbReference>
<protein>
    <submittedName>
        <fullName evidence="16">Type VII secretion-associated serine protease mycosin</fullName>
    </submittedName>
</protein>
<evidence type="ECO:0000256" key="1">
    <source>
        <dbReference type="ARBA" id="ARBA00004162"/>
    </source>
</evidence>
<keyword evidence="3" id="KW-1003">Cell membrane</keyword>
<sequence>MGHGRIRDGQESVSARAARPRRTGSVCAVVVLGIVAFGWPAPATAVAPPGIDQGALGAAQAISGRPAPLEPTEQRSVCAQPMLSGAPPAEAPPAQKVLDLPSAWQFSRGAGQKVAVIDTGVNRHPRLPRLQPGGDYVADSDGTFDCDGHGTIVAGLIAAQPALGDAFAGVAPDAEILSIRQMSLAFEAKDRRAGDGAPGEIASSGYGNVLTLAGAVVRAVDMGATVVNISEVACTTAGYDTADGALGAAVKYAHDRNVVVVAAAGNLQSDGACKTQNEGNGWSSVQTVATPAWFQPYVLSVASIDPDGTPSQLSLHGPWIGVAAIGRQIVSLDSGQGRGGLVDSVQTSDGPRDIEGTSFATPYVAGLAALVRARFPELSAQQVIDRIQRTAHAPGTGRDDRVGHGLIDPVAALTAPLPDRPVSADTDIPRRIADPVHPPGPDPLPRRIAAIGSIVCLLGLGIAAAVSIPFRDRRRGDSVDLDQDGALEQGTALDPGTVKG</sequence>
<evidence type="ECO:0000256" key="8">
    <source>
        <dbReference type="ARBA" id="ARBA00022825"/>
    </source>
</evidence>
<keyword evidence="10 14" id="KW-0472">Membrane</keyword>
<dbReference type="PANTHER" id="PTHR42884:SF14">
    <property type="entry name" value="NEUROENDOCRINE CONVERTASE 1"/>
    <property type="match status" value="1"/>
</dbReference>
<keyword evidence="17" id="KW-1185">Reference proteome</keyword>
<evidence type="ECO:0000256" key="11">
    <source>
        <dbReference type="PROSITE-ProRule" id="PRU01240"/>
    </source>
</evidence>
<comment type="similarity">
    <text evidence="2 11 12">Belongs to the peptidase S8 family.</text>
</comment>
<evidence type="ECO:0000313" key="16">
    <source>
        <dbReference type="EMBL" id="MBH0777576.1"/>
    </source>
</evidence>
<keyword evidence="9 14" id="KW-1133">Transmembrane helix</keyword>
<dbReference type="Gene3D" id="3.40.50.200">
    <property type="entry name" value="Peptidase S8/S53 domain"/>
    <property type="match status" value="1"/>
</dbReference>
<dbReference type="InterPro" id="IPR022398">
    <property type="entry name" value="Peptidase_S8_His-AS"/>
</dbReference>
<feature type="region of interest" description="Disordered" evidence="13">
    <location>
        <begin position="480"/>
        <end position="500"/>
    </location>
</feature>
<dbReference type="Pfam" id="PF00082">
    <property type="entry name" value="Peptidase_S8"/>
    <property type="match status" value="1"/>
</dbReference>
<feature type="active site" description="Charge relay system" evidence="11">
    <location>
        <position position="358"/>
    </location>
</feature>
<dbReference type="GO" id="GO:0016485">
    <property type="term" value="P:protein processing"/>
    <property type="evidence" value="ECO:0007669"/>
    <property type="project" value="TreeGrafter"/>
</dbReference>
<dbReference type="PROSITE" id="PS00138">
    <property type="entry name" value="SUBTILASE_SER"/>
    <property type="match status" value="1"/>
</dbReference>
<dbReference type="EMBL" id="JADMLG010000005">
    <property type="protein sequence ID" value="MBH0777576.1"/>
    <property type="molecule type" value="Genomic_DNA"/>
</dbReference>
<dbReference type="InterPro" id="IPR000209">
    <property type="entry name" value="Peptidase_S8/S53_dom"/>
</dbReference>
<gene>
    <name evidence="16" type="primary">mycP</name>
    <name evidence="16" type="ORF">IT779_14960</name>
</gene>
<feature type="transmembrane region" description="Helical" evidence="14">
    <location>
        <begin position="448"/>
        <end position="468"/>
    </location>
</feature>
<dbReference type="PROSITE" id="PS51892">
    <property type="entry name" value="SUBTILASE"/>
    <property type="match status" value="1"/>
</dbReference>
<accession>A0A931N3V0</accession>